<protein>
    <submittedName>
        <fullName evidence="3">Uncharacterized protein</fullName>
    </submittedName>
</protein>
<feature type="chain" id="PRO_5037688406" evidence="2">
    <location>
        <begin position="28"/>
        <end position="252"/>
    </location>
</feature>
<keyword evidence="1" id="KW-1133">Transmembrane helix</keyword>
<dbReference type="Proteomes" id="UP000651482">
    <property type="component" value="Unassembled WGS sequence"/>
</dbReference>
<keyword evidence="1" id="KW-0812">Transmembrane</keyword>
<accession>A0A926D948</accession>
<name>A0A926D948_9FIRM</name>
<evidence type="ECO:0000313" key="4">
    <source>
        <dbReference type="Proteomes" id="UP000651482"/>
    </source>
</evidence>
<dbReference type="AlphaFoldDB" id="A0A926D948"/>
<sequence>MNMKWNIFKITLCFFLSFFIMGTSTFASDFGMDTIPMEASEIEKIWKNVQMRKVEPSVEILSPIISFDVSPNGDVAIGLKENEIRIFDSNNVLVSCLKFNNTGSYYIRWNEANLVIFCVRGSLLLEVTSSGDFVRMCEIDEQSLSTVKAWYQVRQNREKMVSGCTYKVKNNMGAFYNTFAAGSYSQLEKTDVDGKAILLYDVNTQLLQKRIVITILILTGLGIVIASFIRSFIVYYVKPVEKQEAMPLDKKF</sequence>
<dbReference type="RefSeq" id="WP_249319131.1">
    <property type="nucleotide sequence ID" value="NZ_JACRSN010000007.1"/>
</dbReference>
<comment type="caution">
    <text evidence="3">The sequence shown here is derived from an EMBL/GenBank/DDBJ whole genome shotgun (WGS) entry which is preliminary data.</text>
</comment>
<gene>
    <name evidence="3" type="ORF">IAG03_06205</name>
</gene>
<reference evidence="3" key="1">
    <citation type="submission" date="2020-08" db="EMBL/GenBank/DDBJ databases">
        <title>Genome public.</title>
        <authorList>
            <person name="Liu C."/>
            <person name="Sun Q."/>
        </authorList>
    </citation>
    <scope>NUCLEOTIDE SEQUENCE</scope>
    <source>
        <strain evidence="3">NSJ-40</strain>
    </source>
</reference>
<keyword evidence="2" id="KW-0732">Signal</keyword>
<evidence type="ECO:0000256" key="1">
    <source>
        <dbReference type="SAM" id="Phobius"/>
    </source>
</evidence>
<feature type="transmembrane region" description="Helical" evidence="1">
    <location>
        <begin position="211"/>
        <end position="237"/>
    </location>
</feature>
<organism evidence="3 4">
    <name type="scientific">Yeguia hominis</name>
    <dbReference type="NCBI Taxonomy" id="2763662"/>
    <lineage>
        <taxon>Bacteria</taxon>
        <taxon>Bacillati</taxon>
        <taxon>Bacillota</taxon>
        <taxon>Clostridia</taxon>
        <taxon>Eubacteriales</taxon>
        <taxon>Yeguiaceae</taxon>
        <taxon>Yeguia</taxon>
    </lineage>
</organism>
<dbReference type="InterPro" id="IPR036322">
    <property type="entry name" value="WD40_repeat_dom_sf"/>
</dbReference>
<keyword evidence="1" id="KW-0472">Membrane</keyword>
<dbReference type="EMBL" id="JACRSN010000007">
    <property type="protein sequence ID" value="MBC8533604.1"/>
    <property type="molecule type" value="Genomic_DNA"/>
</dbReference>
<dbReference type="SUPFAM" id="SSF50978">
    <property type="entry name" value="WD40 repeat-like"/>
    <property type="match status" value="1"/>
</dbReference>
<evidence type="ECO:0000256" key="2">
    <source>
        <dbReference type="SAM" id="SignalP"/>
    </source>
</evidence>
<feature type="signal peptide" evidence="2">
    <location>
        <begin position="1"/>
        <end position="27"/>
    </location>
</feature>
<keyword evidence="4" id="KW-1185">Reference proteome</keyword>
<proteinExistence type="predicted"/>
<evidence type="ECO:0000313" key="3">
    <source>
        <dbReference type="EMBL" id="MBC8533604.1"/>
    </source>
</evidence>